<dbReference type="RefSeq" id="XP_066925025.1">
    <property type="nucleotide sequence ID" value="XM_067068924.1"/>
</dbReference>
<keyword evidence="2" id="KW-0732">Signal</keyword>
<keyword evidence="5" id="KW-1185">Reference proteome</keyword>
<feature type="region of interest" description="Disordered" evidence="1">
    <location>
        <begin position="268"/>
        <end position="291"/>
    </location>
</feature>
<feature type="signal peptide" evidence="2">
    <location>
        <begin position="1"/>
        <end position="15"/>
    </location>
</feature>
<dbReference type="PROSITE" id="PS50228">
    <property type="entry name" value="SUEL_LECTIN"/>
    <property type="match status" value="2"/>
</dbReference>
<reference evidence="4" key="1">
    <citation type="submission" date="2021-01" db="UniProtKB">
        <authorList>
            <consortium name="EnsemblMetazoa"/>
        </authorList>
    </citation>
    <scope>IDENTIFICATION</scope>
</reference>
<dbReference type="OrthoDB" id="1100386at2759"/>
<name>A0A7M5UBA9_9CNID</name>
<dbReference type="InterPro" id="IPR000922">
    <property type="entry name" value="Lectin_gal-bd_dom"/>
</dbReference>
<dbReference type="EnsemblMetazoa" id="CLYHEMT008436.1">
    <property type="protein sequence ID" value="CLYHEMP008436.1"/>
    <property type="gene ID" value="CLYHEMG008436"/>
</dbReference>
<evidence type="ECO:0000313" key="4">
    <source>
        <dbReference type="EnsemblMetazoa" id="CLYHEMP008436.1"/>
    </source>
</evidence>
<dbReference type="InterPro" id="IPR043159">
    <property type="entry name" value="Lectin_gal-bd_sf"/>
</dbReference>
<dbReference type="GO" id="GO:0030246">
    <property type="term" value="F:carbohydrate binding"/>
    <property type="evidence" value="ECO:0007669"/>
    <property type="project" value="InterPro"/>
</dbReference>
<evidence type="ECO:0000313" key="5">
    <source>
        <dbReference type="Proteomes" id="UP000594262"/>
    </source>
</evidence>
<dbReference type="CDD" id="cd22823">
    <property type="entry name" value="Gal_Rha_Lectin"/>
    <property type="match status" value="2"/>
</dbReference>
<dbReference type="Gene3D" id="2.60.120.740">
    <property type="match status" value="2"/>
</dbReference>
<organism evidence="4 5">
    <name type="scientific">Clytia hemisphaerica</name>
    <dbReference type="NCBI Taxonomy" id="252671"/>
    <lineage>
        <taxon>Eukaryota</taxon>
        <taxon>Metazoa</taxon>
        <taxon>Cnidaria</taxon>
        <taxon>Hydrozoa</taxon>
        <taxon>Hydroidolina</taxon>
        <taxon>Leptothecata</taxon>
        <taxon>Obeliida</taxon>
        <taxon>Clytiidae</taxon>
        <taxon>Clytia</taxon>
    </lineage>
</organism>
<dbReference type="Pfam" id="PF02140">
    <property type="entry name" value="SUEL_Lectin"/>
    <property type="match status" value="2"/>
</dbReference>
<feature type="domain" description="SUEL-type lectin" evidence="3">
    <location>
        <begin position="145"/>
        <end position="236"/>
    </location>
</feature>
<feature type="region of interest" description="Disordered" evidence="1">
    <location>
        <begin position="357"/>
        <end position="378"/>
    </location>
</feature>
<feature type="chain" id="PRO_5029445678" description="SUEL-type lectin domain-containing protein" evidence="2">
    <location>
        <begin position="16"/>
        <end position="445"/>
    </location>
</feature>
<protein>
    <recommendedName>
        <fullName evidence="3">SUEL-type lectin domain-containing protein</fullName>
    </recommendedName>
</protein>
<evidence type="ECO:0000259" key="3">
    <source>
        <dbReference type="PROSITE" id="PS50228"/>
    </source>
</evidence>
<accession>A0A7M5UBA9</accession>
<dbReference type="GeneID" id="136812430"/>
<proteinExistence type="predicted"/>
<dbReference type="RefSeq" id="XP_066925024.1">
    <property type="nucleotide sequence ID" value="XM_067068923.1"/>
</dbReference>
<feature type="region of interest" description="Disordered" evidence="1">
    <location>
        <begin position="409"/>
        <end position="445"/>
    </location>
</feature>
<evidence type="ECO:0000256" key="2">
    <source>
        <dbReference type="SAM" id="SignalP"/>
    </source>
</evidence>
<dbReference type="PANTHER" id="PTHR46780">
    <property type="entry name" value="PROTEIN EVA-1"/>
    <property type="match status" value="1"/>
</dbReference>
<evidence type="ECO:0000256" key="1">
    <source>
        <dbReference type="SAM" id="MobiDB-lite"/>
    </source>
</evidence>
<feature type="domain" description="SUEL-type lectin" evidence="3">
    <location>
        <begin position="44"/>
        <end position="137"/>
    </location>
</feature>
<dbReference type="AlphaFoldDB" id="A0A7M5UBA9"/>
<sequence>MLLFLLLILPHVAEPLLSNYLQGDSSSRALPVQMDMASEAGITICTGQTRTISCRDGANMAVTNAFWGRISDKVCPSDDGDPVTDCIGSRDTLPLVRKKCEGKKECKLSARHRELQNQGSSHCAGVQKYLVVNYTCEPESQGVTLCDSVETDLFCRAGWNMELADVFWGRRASAKMCGGDGEIECDASESASTFLKNKCNGQNRCHIKADADSLDPKTHSSCNGILKYLMVNYVCKPQEQTNDETESEEEMKDETSKELMVMLNKQKNAAAKSSTKKISKKEEVAEEPTQQHSLIINEDSLSSSPHAKTVTGEARTQIAESANTSQKEDKVEVSEPNTVRSILDRAKEVLKTLDYDGSSSSEISKRGGIMRSAPAPSSRQFVNDTAKAVKQVAALAQTLVKHAEAKALLKNKNKSQLTTKKDNTKMTPTKRGFIAPEPGQFGNTP</sequence>
<dbReference type="Proteomes" id="UP000594262">
    <property type="component" value="Unplaced"/>
</dbReference>